<dbReference type="InterPro" id="IPR005538">
    <property type="entry name" value="LrgA/CidA"/>
</dbReference>
<protein>
    <submittedName>
        <fullName evidence="7">Holin-like protein</fullName>
    </submittedName>
</protein>
<sequence>MTASQLLPRLRRSRSAQIGLLVVLWLAGEVLVRLLALPVPGGIAGMAIALALLASRRLDPGSVRRGADWFLAEMLLFFVPAVLAVAEHREFLGLLGLKVLLVIAAGTVAVMGVTALTVDLCIRARPRP</sequence>
<dbReference type="EMBL" id="JAUSVX010000031">
    <property type="protein sequence ID" value="MDQ0475184.1"/>
    <property type="molecule type" value="Genomic_DNA"/>
</dbReference>
<keyword evidence="4 6" id="KW-1133">Transmembrane helix</keyword>
<feature type="transmembrane region" description="Helical" evidence="6">
    <location>
        <begin position="34"/>
        <end position="54"/>
    </location>
</feature>
<evidence type="ECO:0000313" key="8">
    <source>
        <dbReference type="Proteomes" id="UP001242480"/>
    </source>
</evidence>
<feature type="transmembrane region" description="Helical" evidence="6">
    <location>
        <begin position="98"/>
        <end position="122"/>
    </location>
</feature>
<keyword evidence="8" id="KW-1185">Reference proteome</keyword>
<dbReference type="RefSeq" id="WP_307286055.1">
    <property type="nucleotide sequence ID" value="NZ_JAUSVX010000031.1"/>
</dbReference>
<evidence type="ECO:0000256" key="6">
    <source>
        <dbReference type="SAM" id="Phobius"/>
    </source>
</evidence>
<name>A0ABU0JPH3_9HYPH</name>
<proteinExistence type="predicted"/>
<evidence type="ECO:0000256" key="3">
    <source>
        <dbReference type="ARBA" id="ARBA00022692"/>
    </source>
</evidence>
<evidence type="ECO:0000256" key="2">
    <source>
        <dbReference type="ARBA" id="ARBA00022475"/>
    </source>
</evidence>
<keyword evidence="2" id="KW-1003">Cell membrane</keyword>
<keyword evidence="3 6" id="KW-0812">Transmembrane</keyword>
<organism evidence="7 8">
    <name type="scientific">Labrys wisconsinensis</name>
    <dbReference type="NCBI Taxonomy" id="425677"/>
    <lineage>
        <taxon>Bacteria</taxon>
        <taxon>Pseudomonadati</taxon>
        <taxon>Pseudomonadota</taxon>
        <taxon>Alphaproteobacteria</taxon>
        <taxon>Hyphomicrobiales</taxon>
        <taxon>Xanthobacteraceae</taxon>
        <taxon>Labrys</taxon>
    </lineage>
</organism>
<accession>A0ABU0JPH3</accession>
<feature type="transmembrane region" description="Helical" evidence="6">
    <location>
        <begin position="66"/>
        <end position="86"/>
    </location>
</feature>
<comment type="caution">
    <text evidence="7">The sequence shown here is derived from an EMBL/GenBank/DDBJ whole genome shotgun (WGS) entry which is preliminary data.</text>
</comment>
<keyword evidence="5 6" id="KW-0472">Membrane</keyword>
<gene>
    <name evidence="7" type="ORF">QO011_008226</name>
</gene>
<evidence type="ECO:0000313" key="7">
    <source>
        <dbReference type="EMBL" id="MDQ0475184.1"/>
    </source>
</evidence>
<comment type="subcellular location">
    <subcellularLocation>
        <location evidence="1">Cell membrane</location>
        <topology evidence="1">Multi-pass membrane protein</topology>
    </subcellularLocation>
</comment>
<reference evidence="7 8" key="1">
    <citation type="submission" date="2023-07" db="EMBL/GenBank/DDBJ databases">
        <title>Genomic Encyclopedia of Type Strains, Phase IV (KMG-IV): sequencing the most valuable type-strain genomes for metagenomic binning, comparative biology and taxonomic classification.</title>
        <authorList>
            <person name="Goeker M."/>
        </authorList>
    </citation>
    <scope>NUCLEOTIDE SEQUENCE [LARGE SCALE GENOMIC DNA]</scope>
    <source>
        <strain evidence="7 8">DSM 19619</strain>
    </source>
</reference>
<dbReference type="Pfam" id="PF03788">
    <property type="entry name" value="LrgA"/>
    <property type="match status" value="1"/>
</dbReference>
<evidence type="ECO:0000256" key="4">
    <source>
        <dbReference type="ARBA" id="ARBA00022989"/>
    </source>
</evidence>
<evidence type="ECO:0000256" key="1">
    <source>
        <dbReference type="ARBA" id="ARBA00004651"/>
    </source>
</evidence>
<dbReference type="PANTHER" id="PTHR33931">
    <property type="entry name" value="HOLIN-LIKE PROTEIN CIDA-RELATED"/>
    <property type="match status" value="1"/>
</dbReference>
<evidence type="ECO:0000256" key="5">
    <source>
        <dbReference type="ARBA" id="ARBA00023136"/>
    </source>
</evidence>
<dbReference type="PANTHER" id="PTHR33931:SF2">
    <property type="entry name" value="HOLIN-LIKE PROTEIN CIDA"/>
    <property type="match status" value="1"/>
</dbReference>
<dbReference type="Proteomes" id="UP001242480">
    <property type="component" value="Unassembled WGS sequence"/>
</dbReference>